<feature type="compositionally biased region" description="Low complexity" evidence="21">
    <location>
        <begin position="504"/>
        <end position="525"/>
    </location>
</feature>
<evidence type="ECO:0000256" key="8">
    <source>
        <dbReference type="ARBA" id="ARBA00022741"/>
    </source>
</evidence>
<comment type="cofactor">
    <cofactor evidence="1">
        <name>Mn(2+)</name>
        <dbReference type="ChEBI" id="CHEBI:29035"/>
    </cofactor>
</comment>
<dbReference type="Pfam" id="PF21686">
    <property type="entry name" value="LigD_Prim-Pol"/>
    <property type="match status" value="1"/>
</dbReference>
<protein>
    <recommendedName>
        <fullName evidence="2">DNA ligase (ATP)</fullName>
        <ecNumber evidence="2">6.5.1.1</ecNumber>
    </recommendedName>
    <alternativeName>
        <fullName evidence="19">NHEJ DNA polymerase</fullName>
    </alternativeName>
</protein>
<evidence type="ECO:0000256" key="14">
    <source>
        <dbReference type="ARBA" id="ARBA00023125"/>
    </source>
</evidence>
<dbReference type="PROSITE" id="PS00697">
    <property type="entry name" value="DNA_LIGASE_A1"/>
    <property type="match status" value="1"/>
</dbReference>
<evidence type="ECO:0000256" key="2">
    <source>
        <dbReference type="ARBA" id="ARBA00012727"/>
    </source>
</evidence>
<dbReference type="GO" id="GO:0046872">
    <property type="term" value="F:metal ion binding"/>
    <property type="evidence" value="ECO:0007669"/>
    <property type="project" value="UniProtKB-KW"/>
</dbReference>
<dbReference type="InterPro" id="IPR052171">
    <property type="entry name" value="NHEJ_LigD"/>
</dbReference>
<comment type="catalytic activity">
    <reaction evidence="20">
        <text>ATP + (deoxyribonucleotide)n-3'-hydroxyl + 5'-phospho-(deoxyribonucleotide)m = (deoxyribonucleotide)n+m + AMP + diphosphate.</text>
        <dbReference type="EC" id="6.5.1.1"/>
    </reaction>
</comment>
<dbReference type="GO" id="GO:0003910">
    <property type="term" value="F:DNA ligase (ATP) activity"/>
    <property type="evidence" value="ECO:0007669"/>
    <property type="project" value="UniProtKB-EC"/>
</dbReference>
<feature type="domain" description="ATP-dependent DNA ligase family profile" evidence="22">
    <location>
        <begin position="264"/>
        <end position="387"/>
    </location>
</feature>
<keyword evidence="8" id="KW-0547">Nucleotide-binding</keyword>
<keyword evidence="18" id="KW-0511">Multifunctional enzyme</keyword>
<evidence type="ECO:0000259" key="22">
    <source>
        <dbReference type="PROSITE" id="PS50160"/>
    </source>
</evidence>
<dbReference type="Pfam" id="PF13298">
    <property type="entry name" value="LigD_N"/>
    <property type="match status" value="1"/>
</dbReference>
<dbReference type="GO" id="GO:0003887">
    <property type="term" value="F:DNA-directed DNA polymerase activity"/>
    <property type="evidence" value="ECO:0007669"/>
    <property type="project" value="UniProtKB-KW"/>
</dbReference>
<keyword evidence="12" id="KW-0067">ATP-binding</keyword>
<evidence type="ECO:0000256" key="10">
    <source>
        <dbReference type="ARBA" id="ARBA00022801"/>
    </source>
</evidence>
<evidence type="ECO:0000256" key="6">
    <source>
        <dbReference type="ARBA" id="ARBA00022722"/>
    </source>
</evidence>
<evidence type="ECO:0000256" key="15">
    <source>
        <dbReference type="ARBA" id="ARBA00023172"/>
    </source>
</evidence>
<keyword evidence="10" id="KW-0378">Hydrolase</keyword>
<dbReference type="SUPFAM" id="SSF50249">
    <property type="entry name" value="Nucleic acid-binding proteins"/>
    <property type="match status" value="1"/>
</dbReference>
<evidence type="ECO:0000313" key="23">
    <source>
        <dbReference type="EMBL" id="CAB4894348.1"/>
    </source>
</evidence>
<proteinExistence type="predicted"/>
<keyword evidence="17" id="KW-0464">Manganese</keyword>
<feature type="region of interest" description="Disordered" evidence="21">
    <location>
        <begin position="553"/>
        <end position="584"/>
    </location>
</feature>
<sequence length="890" mass="97726">MAEPLRDYRRKRSFADTPEPSGDEDVAPADAPRFVVHEHHATRLHWDLRLEHDGALASFAIPNGLPTDPRHNRKAVHTEDHPLKYLDFEETIPEGNYGAGEMTIWDAGTFEVEKWREGEIIAVFSGERLTGRYALFHAGRDPKDWMIHRMDPPVDETAEEMPAAIEPMLARPGTLPPRPDDWAFEVKWDGVRAMVRSQPGRFSLFSRAGNDITGAYPELRALNRQLSSHEAILDGEVVAFDDDGRPSFQALQSRMHARGAHVKRLAQERPVTLMVFDLLWLDGHPLVDRPWTERRAALEELGLDGDHWQTPGAYVGQGEGLLAATAEQGLEGVIAKRTDAIYRPGRRSDAWLKVKHELRQEFVVGGWIPGKGGRAGVLGSLQLGVYDADGALRYAGGVGTGFDQETLKILTAKLERLERRTSPYEGRQPPRGARFCTPSLVVEVRFAEWTSDGSVRHGSFQGLRDDKDAHDVVRETPATTGPAVGEDETDAVGGAPASGGGSTAKGASTAKQGPAAASSAAGPAADDPHHVPDDVLAAALGGRAEKGAPVEAAVVREPEPPAVPDVPEPDEPEVEPEELIPSSGKSVEIEVDGRTLKLSNLDKALYPGGFTKADVLRYYAAVAPVALPHWRGRPMTLKRYPNGVDEKAFFQKHADRHRPDWVRTTPVPHGRKEGVVDFVLLDDLPTLLWAANLAAIELHPSLSLGAPDAPHGVSGPRALVFDLDPGPGASIVDCCRVALAVRDVLARFEIRAFCKTSGSKGLQMYAPLADDASYDETKPFARWLARFLEEHLPDLVVSKMAKELRHRKVLIDWSQNDQAKTTIGVYSLRARERPSVSTPVDWDEVEACERSDDPGTLVFLADETLGRVRRRGDLFAPLLELEQRLPELHL</sequence>
<dbReference type="PANTHER" id="PTHR42705:SF2">
    <property type="entry name" value="BIFUNCTIONAL NON-HOMOLOGOUS END JOINING PROTEIN LIGD"/>
    <property type="match status" value="1"/>
</dbReference>
<dbReference type="EMBL" id="CAFBMK010000007">
    <property type="protein sequence ID" value="CAB4894348.1"/>
    <property type="molecule type" value="Genomic_DNA"/>
</dbReference>
<keyword evidence="3" id="KW-0436">Ligase</keyword>
<keyword evidence="15" id="KW-0233">DNA recombination</keyword>
<dbReference type="InterPro" id="IPR033649">
    <property type="entry name" value="MtLigD_Pol-like"/>
</dbReference>
<evidence type="ECO:0000256" key="5">
    <source>
        <dbReference type="ARBA" id="ARBA00022695"/>
    </source>
</evidence>
<evidence type="ECO:0000256" key="9">
    <source>
        <dbReference type="ARBA" id="ARBA00022763"/>
    </source>
</evidence>
<evidence type="ECO:0000256" key="17">
    <source>
        <dbReference type="ARBA" id="ARBA00023211"/>
    </source>
</evidence>
<dbReference type="Gene3D" id="2.40.50.140">
    <property type="entry name" value="Nucleic acid-binding proteins"/>
    <property type="match status" value="1"/>
</dbReference>
<accession>A0A6J7FK60</accession>
<dbReference type="CDD" id="cd07906">
    <property type="entry name" value="Adenylation_DNA_ligase_LigD_LigC"/>
    <property type="match status" value="1"/>
</dbReference>
<dbReference type="Gene3D" id="3.30.1490.70">
    <property type="match status" value="1"/>
</dbReference>
<organism evidence="23">
    <name type="scientific">freshwater metagenome</name>
    <dbReference type="NCBI Taxonomy" id="449393"/>
    <lineage>
        <taxon>unclassified sequences</taxon>
        <taxon>metagenomes</taxon>
        <taxon>ecological metagenomes</taxon>
    </lineage>
</organism>
<dbReference type="InterPro" id="IPR012309">
    <property type="entry name" value="DNA_ligase_ATP-dep_C"/>
</dbReference>
<dbReference type="InterPro" id="IPR014145">
    <property type="entry name" value="LigD_pol_dom"/>
</dbReference>
<evidence type="ECO:0000256" key="12">
    <source>
        <dbReference type="ARBA" id="ARBA00022840"/>
    </source>
</evidence>
<evidence type="ECO:0000256" key="19">
    <source>
        <dbReference type="ARBA" id="ARBA00029943"/>
    </source>
</evidence>
<dbReference type="CDD" id="cd07971">
    <property type="entry name" value="OBF_DNA_ligase_LigD"/>
    <property type="match status" value="1"/>
</dbReference>
<feature type="compositionally biased region" description="Acidic residues" evidence="21">
    <location>
        <begin position="567"/>
        <end position="578"/>
    </location>
</feature>
<gene>
    <name evidence="23" type="ORF">UFOPK3564_00206</name>
</gene>
<evidence type="ECO:0000256" key="13">
    <source>
        <dbReference type="ARBA" id="ARBA00022932"/>
    </source>
</evidence>
<keyword evidence="6" id="KW-0540">Nuclease</keyword>
<dbReference type="InterPro" id="IPR014144">
    <property type="entry name" value="LigD_PE_domain"/>
</dbReference>
<dbReference type="GO" id="GO:0005524">
    <property type="term" value="F:ATP binding"/>
    <property type="evidence" value="ECO:0007669"/>
    <property type="project" value="UniProtKB-KW"/>
</dbReference>
<dbReference type="Pfam" id="PF01068">
    <property type="entry name" value="DNA_ligase_A_M"/>
    <property type="match status" value="1"/>
</dbReference>
<dbReference type="EC" id="6.5.1.1" evidence="2"/>
<dbReference type="NCBIfam" id="TIGR02777">
    <property type="entry name" value="LigD_PE_dom"/>
    <property type="match status" value="1"/>
</dbReference>
<dbReference type="NCBIfam" id="TIGR02779">
    <property type="entry name" value="NHEJ_ligase_lig"/>
    <property type="match status" value="1"/>
</dbReference>
<evidence type="ECO:0000256" key="18">
    <source>
        <dbReference type="ARBA" id="ARBA00023268"/>
    </source>
</evidence>
<dbReference type="SUPFAM" id="SSF56091">
    <property type="entry name" value="DNA ligase/mRNA capping enzyme, catalytic domain"/>
    <property type="match status" value="1"/>
</dbReference>
<dbReference type="GO" id="GO:0004527">
    <property type="term" value="F:exonuclease activity"/>
    <property type="evidence" value="ECO:0007669"/>
    <property type="project" value="UniProtKB-KW"/>
</dbReference>
<dbReference type="Pfam" id="PF04679">
    <property type="entry name" value="DNA_ligase_A_C"/>
    <property type="match status" value="1"/>
</dbReference>
<keyword evidence="13" id="KW-0239">DNA-directed DNA polymerase</keyword>
<dbReference type="AlphaFoldDB" id="A0A6J7FK60"/>
<keyword evidence="16" id="KW-0234">DNA repair</keyword>
<dbReference type="GO" id="GO:0003677">
    <property type="term" value="F:DNA binding"/>
    <property type="evidence" value="ECO:0007669"/>
    <property type="project" value="UniProtKB-KW"/>
</dbReference>
<evidence type="ECO:0000256" key="3">
    <source>
        <dbReference type="ARBA" id="ARBA00022598"/>
    </source>
</evidence>
<dbReference type="InterPro" id="IPR012310">
    <property type="entry name" value="DNA_ligase_ATP-dep_cent"/>
</dbReference>
<keyword evidence="5" id="KW-0548">Nucleotidyltransferase</keyword>
<dbReference type="InterPro" id="IPR012340">
    <property type="entry name" value="NA-bd_OB-fold"/>
</dbReference>
<dbReference type="InterPro" id="IPR016059">
    <property type="entry name" value="DNA_ligase_ATP-dep_CS"/>
</dbReference>
<dbReference type="InterPro" id="IPR014146">
    <property type="entry name" value="LigD_ligase_dom"/>
</dbReference>
<keyword evidence="11" id="KW-0269">Exonuclease</keyword>
<keyword evidence="14" id="KW-0238">DNA-binding</keyword>
<dbReference type="Gene3D" id="3.90.920.10">
    <property type="entry name" value="DNA primase, PRIM domain"/>
    <property type="match status" value="1"/>
</dbReference>
<evidence type="ECO:0000256" key="20">
    <source>
        <dbReference type="ARBA" id="ARBA00034003"/>
    </source>
</evidence>
<evidence type="ECO:0000256" key="7">
    <source>
        <dbReference type="ARBA" id="ARBA00022723"/>
    </source>
</evidence>
<dbReference type="GO" id="GO:0006281">
    <property type="term" value="P:DNA repair"/>
    <property type="evidence" value="ECO:0007669"/>
    <property type="project" value="UniProtKB-KW"/>
</dbReference>
<reference evidence="23" key="1">
    <citation type="submission" date="2020-05" db="EMBL/GenBank/DDBJ databases">
        <authorList>
            <person name="Chiriac C."/>
            <person name="Salcher M."/>
            <person name="Ghai R."/>
            <person name="Kavagutti S V."/>
        </authorList>
    </citation>
    <scope>NUCLEOTIDE SEQUENCE</scope>
</reference>
<dbReference type="PANTHER" id="PTHR42705">
    <property type="entry name" value="BIFUNCTIONAL NON-HOMOLOGOUS END JOINING PROTEIN LIGD"/>
    <property type="match status" value="1"/>
</dbReference>
<dbReference type="Gene3D" id="3.30.470.30">
    <property type="entry name" value="DNA ligase/mRNA capping enzyme"/>
    <property type="match status" value="1"/>
</dbReference>
<keyword evidence="4" id="KW-0808">Transferase</keyword>
<feature type="region of interest" description="Disordered" evidence="21">
    <location>
        <begin position="477"/>
        <end position="532"/>
    </location>
</feature>
<dbReference type="NCBIfam" id="TIGR02778">
    <property type="entry name" value="ligD_pol"/>
    <property type="match status" value="1"/>
</dbReference>
<evidence type="ECO:0000256" key="1">
    <source>
        <dbReference type="ARBA" id="ARBA00001936"/>
    </source>
</evidence>
<evidence type="ECO:0000256" key="4">
    <source>
        <dbReference type="ARBA" id="ARBA00022679"/>
    </source>
</evidence>
<evidence type="ECO:0000256" key="11">
    <source>
        <dbReference type="ARBA" id="ARBA00022839"/>
    </source>
</evidence>
<evidence type="ECO:0000256" key="21">
    <source>
        <dbReference type="SAM" id="MobiDB-lite"/>
    </source>
</evidence>
<name>A0A6J7FK60_9ZZZZ</name>
<feature type="region of interest" description="Disordered" evidence="21">
    <location>
        <begin position="1"/>
        <end position="28"/>
    </location>
</feature>
<dbReference type="PROSITE" id="PS50160">
    <property type="entry name" value="DNA_LIGASE_A3"/>
    <property type="match status" value="1"/>
</dbReference>
<keyword evidence="9" id="KW-0227">DNA damage</keyword>
<keyword evidence="7" id="KW-0479">Metal-binding</keyword>
<evidence type="ECO:0000256" key="16">
    <source>
        <dbReference type="ARBA" id="ARBA00023204"/>
    </source>
</evidence>
<dbReference type="CDD" id="cd04863">
    <property type="entry name" value="MtLigD_Pol_like"/>
    <property type="match status" value="1"/>
</dbReference>
<dbReference type="GO" id="GO:0006310">
    <property type="term" value="P:DNA recombination"/>
    <property type="evidence" value="ECO:0007669"/>
    <property type="project" value="UniProtKB-KW"/>
</dbReference>